<dbReference type="SUPFAM" id="SSF117892">
    <property type="entry name" value="Band 7/SPFH domain"/>
    <property type="match status" value="1"/>
</dbReference>
<dbReference type="Pfam" id="PF01145">
    <property type="entry name" value="Band_7"/>
    <property type="match status" value="1"/>
</dbReference>
<dbReference type="InterPro" id="IPR043202">
    <property type="entry name" value="Band-7_stomatin-like"/>
</dbReference>
<dbReference type="InterPro" id="IPR001972">
    <property type="entry name" value="Stomatin_HflK_fam"/>
</dbReference>
<gene>
    <name evidence="3" type="ORF">M427DRAFT_105417</name>
</gene>
<dbReference type="InterPro" id="IPR001107">
    <property type="entry name" value="Band_7"/>
</dbReference>
<evidence type="ECO:0000256" key="1">
    <source>
        <dbReference type="ARBA" id="ARBA00008164"/>
    </source>
</evidence>
<dbReference type="Gene3D" id="3.30.479.30">
    <property type="entry name" value="Band 7 domain"/>
    <property type="match status" value="1"/>
</dbReference>
<dbReference type="EMBL" id="KQ965865">
    <property type="protein sequence ID" value="KXS09418.1"/>
    <property type="molecule type" value="Genomic_DNA"/>
</dbReference>
<comment type="similarity">
    <text evidence="1">Belongs to the band 7/mec-2 family.</text>
</comment>
<dbReference type="FunFam" id="3.30.479.30:FF:000004">
    <property type="entry name" value="Putative membrane protease family, stomatin"/>
    <property type="match status" value="1"/>
</dbReference>
<dbReference type="STRING" id="1344416.A0A138ZY39"/>
<evidence type="ECO:0000259" key="2">
    <source>
        <dbReference type="SMART" id="SM00244"/>
    </source>
</evidence>
<dbReference type="AlphaFoldDB" id="A0A138ZY39"/>
<name>A0A138ZY39_GONPJ</name>
<dbReference type="GO" id="GO:0005886">
    <property type="term" value="C:plasma membrane"/>
    <property type="evidence" value="ECO:0007669"/>
    <property type="project" value="InterPro"/>
</dbReference>
<dbReference type="PANTHER" id="PTHR10264">
    <property type="entry name" value="BAND 7 PROTEIN-RELATED"/>
    <property type="match status" value="1"/>
</dbReference>
<dbReference type="OrthoDB" id="2105077at2759"/>
<dbReference type="Proteomes" id="UP000070544">
    <property type="component" value="Unassembled WGS sequence"/>
</dbReference>
<evidence type="ECO:0000313" key="3">
    <source>
        <dbReference type="EMBL" id="KXS09418.1"/>
    </source>
</evidence>
<feature type="domain" description="Band 7" evidence="2">
    <location>
        <begin position="51"/>
        <end position="208"/>
    </location>
</feature>
<dbReference type="PRINTS" id="PR00721">
    <property type="entry name" value="STOMATIN"/>
</dbReference>
<dbReference type="SMART" id="SM00244">
    <property type="entry name" value="PHB"/>
    <property type="match status" value="1"/>
</dbReference>
<dbReference type="CDD" id="cd13437">
    <property type="entry name" value="SPFH_alloslipin"/>
    <property type="match status" value="1"/>
</dbReference>
<keyword evidence="4" id="KW-1185">Reference proteome</keyword>
<sequence length="302" mass="33420">MSAADRTLQSSYAHQIPIPYSDNPIYEGMTNALGGDFREFSSLSCPPRCCELSFIVVQGSVGLIQRFGKYYRAVDPGLYYINPFTESLTAIDIKVQVEDIPRQVVMTKDNVTVTIDSVLYWKVVDPYAAAFLVANVRGALVERTQTTLRQVIGARTLQECVENREVLAHQIQDIIEVPAKEMGADVTAMLLKDLQFSAELQDSLSAAAKQQRIGESKIIAAKAEVQAAKLMREAADILNHPAAMQIRYLETLAGMAKSGNTKGSWWNNGCQPFTRLTKSSECFVNSHLHAPRNSQCDRVQGN</sequence>
<dbReference type="OMA" id="KFGRFER"/>
<proteinExistence type="inferred from homology"/>
<dbReference type="GO" id="GO:0098552">
    <property type="term" value="C:side of membrane"/>
    <property type="evidence" value="ECO:0007669"/>
    <property type="project" value="UniProtKB-ARBA"/>
</dbReference>
<accession>A0A138ZY39</accession>
<dbReference type="InterPro" id="IPR036013">
    <property type="entry name" value="Band_7/SPFH_dom_sf"/>
</dbReference>
<evidence type="ECO:0000313" key="4">
    <source>
        <dbReference type="Proteomes" id="UP000070544"/>
    </source>
</evidence>
<reference evidence="3 4" key="1">
    <citation type="journal article" date="2015" name="Genome Biol. Evol.">
        <title>Phylogenomic analyses indicate that early fungi evolved digesting cell walls of algal ancestors of land plants.</title>
        <authorList>
            <person name="Chang Y."/>
            <person name="Wang S."/>
            <person name="Sekimoto S."/>
            <person name="Aerts A.L."/>
            <person name="Choi C."/>
            <person name="Clum A."/>
            <person name="LaButti K.M."/>
            <person name="Lindquist E.A."/>
            <person name="Yee Ngan C."/>
            <person name="Ohm R.A."/>
            <person name="Salamov A.A."/>
            <person name="Grigoriev I.V."/>
            <person name="Spatafora J.W."/>
            <person name="Berbee M.L."/>
        </authorList>
    </citation>
    <scope>NUCLEOTIDE SEQUENCE [LARGE SCALE GENOMIC DNA]</scope>
    <source>
        <strain evidence="3 4">JEL478</strain>
    </source>
</reference>
<organism evidence="3 4">
    <name type="scientific">Gonapodya prolifera (strain JEL478)</name>
    <name type="common">Monoblepharis prolifera</name>
    <dbReference type="NCBI Taxonomy" id="1344416"/>
    <lineage>
        <taxon>Eukaryota</taxon>
        <taxon>Fungi</taxon>
        <taxon>Fungi incertae sedis</taxon>
        <taxon>Chytridiomycota</taxon>
        <taxon>Chytridiomycota incertae sedis</taxon>
        <taxon>Monoblepharidomycetes</taxon>
        <taxon>Monoblepharidales</taxon>
        <taxon>Gonapodyaceae</taxon>
        <taxon>Gonapodya</taxon>
    </lineage>
</organism>
<protein>
    <recommendedName>
        <fullName evidence="2">Band 7 domain-containing protein</fullName>
    </recommendedName>
</protein>
<dbReference type="Gene3D" id="6.10.250.2090">
    <property type="match status" value="1"/>
</dbReference>
<dbReference type="PANTHER" id="PTHR10264:SF19">
    <property type="entry name" value="AT06885P-RELATED"/>
    <property type="match status" value="1"/>
</dbReference>